<reference evidence="2" key="1">
    <citation type="submission" date="2015-10" db="EMBL/GenBank/DDBJ databases">
        <authorList>
            <person name="Martinez-Garcia P.J."/>
            <person name="Crepeau M.W."/>
            <person name="Puiu D."/>
            <person name="Gonzalez-Ibeas D."/>
            <person name="Whalen J."/>
            <person name="Stevens K."/>
            <person name="Paul R."/>
            <person name="Butterfield T."/>
            <person name="Britton M."/>
            <person name="Reagan R."/>
            <person name="Chakraborty S."/>
            <person name="Walawage S.L."/>
            <person name="Vasquez-Gross H.A."/>
            <person name="Cardeno C."/>
            <person name="Famula R."/>
            <person name="Pratt K."/>
            <person name="Kuruganti S."/>
            <person name="Aradhya M.K."/>
            <person name="Leslie C.A."/>
            <person name="Dandekar A.M."/>
            <person name="Salzberg S.L."/>
            <person name="Wegrzyn J.L."/>
            <person name="Langley C.H."/>
            <person name="Neale D.B."/>
        </authorList>
    </citation>
    <scope>NUCLEOTIDE SEQUENCE</scope>
    <source>
        <tissue evidence="2">Leaves</tissue>
    </source>
</reference>
<dbReference type="AlphaFoldDB" id="A0A833XZ70"/>
<organism evidence="2 3">
    <name type="scientific">Juglans regia</name>
    <name type="common">English walnut</name>
    <dbReference type="NCBI Taxonomy" id="51240"/>
    <lineage>
        <taxon>Eukaryota</taxon>
        <taxon>Viridiplantae</taxon>
        <taxon>Streptophyta</taxon>
        <taxon>Embryophyta</taxon>
        <taxon>Tracheophyta</taxon>
        <taxon>Spermatophyta</taxon>
        <taxon>Magnoliopsida</taxon>
        <taxon>eudicotyledons</taxon>
        <taxon>Gunneridae</taxon>
        <taxon>Pentapetalae</taxon>
        <taxon>rosids</taxon>
        <taxon>fabids</taxon>
        <taxon>Fagales</taxon>
        <taxon>Juglandaceae</taxon>
        <taxon>Juglans</taxon>
    </lineage>
</organism>
<evidence type="ECO:0000313" key="2">
    <source>
        <dbReference type="EMBL" id="KAF5473502.1"/>
    </source>
</evidence>
<reference evidence="2" key="2">
    <citation type="submission" date="2020-03" db="EMBL/GenBank/DDBJ databases">
        <title>Walnut 2.0.</title>
        <authorList>
            <person name="Marrano A."/>
            <person name="Britton M."/>
            <person name="Zimin A.V."/>
            <person name="Zaini P.A."/>
            <person name="Workman R."/>
            <person name="Puiu D."/>
            <person name="Bianco L."/>
            <person name="Allen B.J."/>
            <person name="Troggio M."/>
            <person name="Leslie C.A."/>
            <person name="Timp W."/>
            <person name="Dendekar A."/>
            <person name="Salzberg S.L."/>
            <person name="Neale D.B."/>
        </authorList>
    </citation>
    <scope>NUCLEOTIDE SEQUENCE</scope>
    <source>
        <tissue evidence="2">Leaves</tissue>
    </source>
</reference>
<evidence type="ECO:0000256" key="1">
    <source>
        <dbReference type="SAM" id="MobiDB-lite"/>
    </source>
</evidence>
<proteinExistence type="predicted"/>
<gene>
    <name evidence="2" type="ORF">F2P56_010108</name>
</gene>
<comment type="caution">
    <text evidence="2">The sequence shown here is derived from an EMBL/GenBank/DDBJ whole genome shotgun (WGS) entry which is preliminary data.</text>
</comment>
<sequence>CTNKLSISSSPPPIPPSLPLLSIRNPVSILPTMTLLHFLAQKTPTSQFFLSMQLSLFRLNSLVLRKFRPYRPPFVQFPINPTFAVPSSERKCSTSSPLASIFSPSSTTTLRSSPPPSPTSNPPLIT</sequence>
<dbReference type="Gramene" id="Jr04_21030_p2">
    <property type="protein sequence ID" value="cds.Jr04_21030_p2"/>
    <property type="gene ID" value="Jr04_21030"/>
</dbReference>
<accession>A0A833XZ70</accession>
<protein>
    <submittedName>
        <fullName evidence="2">Uncharacterized protein</fullName>
    </submittedName>
</protein>
<name>A0A833XZ70_JUGRE</name>
<feature type="non-terminal residue" evidence="2">
    <location>
        <position position="1"/>
    </location>
</feature>
<dbReference type="Proteomes" id="UP000619265">
    <property type="component" value="Unassembled WGS sequence"/>
</dbReference>
<evidence type="ECO:0000313" key="3">
    <source>
        <dbReference type="Proteomes" id="UP000619265"/>
    </source>
</evidence>
<dbReference type="EMBL" id="LIHL02000004">
    <property type="protein sequence ID" value="KAF5473502.1"/>
    <property type="molecule type" value="Genomic_DNA"/>
</dbReference>
<feature type="compositionally biased region" description="Low complexity" evidence="1">
    <location>
        <begin position="93"/>
        <end position="112"/>
    </location>
</feature>
<feature type="compositionally biased region" description="Pro residues" evidence="1">
    <location>
        <begin position="113"/>
        <end position="126"/>
    </location>
</feature>
<feature type="region of interest" description="Disordered" evidence="1">
    <location>
        <begin position="93"/>
        <end position="126"/>
    </location>
</feature>